<organism evidence="2 3">
    <name type="scientific">Frondihabitans australicus</name>
    <dbReference type="NCBI Taxonomy" id="386892"/>
    <lineage>
        <taxon>Bacteria</taxon>
        <taxon>Bacillati</taxon>
        <taxon>Actinomycetota</taxon>
        <taxon>Actinomycetes</taxon>
        <taxon>Micrococcales</taxon>
        <taxon>Microbacteriaceae</taxon>
        <taxon>Frondihabitans</taxon>
    </lineage>
</organism>
<gene>
    <name evidence="2" type="ORF">C8E83_0500</name>
</gene>
<keyword evidence="3" id="KW-1185">Reference proteome</keyword>
<dbReference type="OrthoDB" id="9796461at2"/>
<protein>
    <submittedName>
        <fullName evidence="2">Uncharacterized protein DUF1624</fullName>
    </submittedName>
</protein>
<dbReference type="RefSeq" id="WP_121368276.1">
    <property type="nucleotide sequence ID" value="NZ_RBKS01000001.1"/>
</dbReference>
<proteinExistence type="predicted"/>
<name>A0A495ID75_9MICO</name>
<sequence length="97" mass="10387">MTPPEAARTADPEGARTAAPASPHTSTVAAPRRFENLDGLRGVAALMVLVYHAVMVVPQFSNPEFTGRGAGSWAWFDYSPLRIVLSGTEGVLVFFIL</sequence>
<evidence type="ECO:0000313" key="2">
    <source>
        <dbReference type="EMBL" id="RKR73408.1"/>
    </source>
</evidence>
<accession>A0A495ID75</accession>
<dbReference type="EMBL" id="RBKS01000001">
    <property type="protein sequence ID" value="RKR73408.1"/>
    <property type="molecule type" value="Genomic_DNA"/>
</dbReference>
<evidence type="ECO:0000256" key="1">
    <source>
        <dbReference type="SAM" id="MobiDB-lite"/>
    </source>
</evidence>
<feature type="region of interest" description="Disordered" evidence="1">
    <location>
        <begin position="1"/>
        <end position="28"/>
    </location>
</feature>
<evidence type="ECO:0000313" key="3">
    <source>
        <dbReference type="Proteomes" id="UP000280008"/>
    </source>
</evidence>
<reference evidence="2 3" key="1">
    <citation type="submission" date="2018-10" db="EMBL/GenBank/DDBJ databases">
        <title>Sequencing the genomes of 1000 actinobacteria strains.</title>
        <authorList>
            <person name="Klenk H.-P."/>
        </authorList>
    </citation>
    <scope>NUCLEOTIDE SEQUENCE [LARGE SCALE GENOMIC DNA]</scope>
    <source>
        <strain evidence="2 3">DSM 17894</strain>
    </source>
</reference>
<dbReference type="Proteomes" id="UP000280008">
    <property type="component" value="Unassembled WGS sequence"/>
</dbReference>
<dbReference type="AlphaFoldDB" id="A0A495ID75"/>
<comment type="caution">
    <text evidence="2">The sequence shown here is derived from an EMBL/GenBank/DDBJ whole genome shotgun (WGS) entry which is preliminary data.</text>
</comment>